<dbReference type="EMBL" id="AQHR01000041">
    <property type="protein sequence ID" value="EON78135.1"/>
    <property type="molecule type" value="Genomic_DNA"/>
</dbReference>
<dbReference type="AlphaFoldDB" id="R7ZVH9"/>
<proteinExistence type="predicted"/>
<keyword evidence="2" id="KW-1185">Reference proteome</keyword>
<reference evidence="1 2" key="1">
    <citation type="submission" date="2013-02" db="EMBL/GenBank/DDBJ databases">
        <title>A novel strain isolated from Lonar lake, Maharashtra, India.</title>
        <authorList>
            <person name="Singh A."/>
        </authorList>
    </citation>
    <scope>NUCLEOTIDE SEQUENCE [LARGE SCALE GENOMIC DNA]</scope>
    <source>
        <strain evidence="1 2">AK24</strain>
    </source>
</reference>
<gene>
    <name evidence="1" type="ORF">ADIS_1332</name>
</gene>
<protein>
    <submittedName>
        <fullName evidence="1">Uncharacterized protein</fullName>
    </submittedName>
</protein>
<comment type="caution">
    <text evidence="1">The sequence shown here is derived from an EMBL/GenBank/DDBJ whole genome shotgun (WGS) entry which is preliminary data.</text>
</comment>
<dbReference type="Proteomes" id="UP000013909">
    <property type="component" value="Unassembled WGS sequence"/>
</dbReference>
<evidence type="ECO:0000313" key="2">
    <source>
        <dbReference type="Proteomes" id="UP000013909"/>
    </source>
</evidence>
<name>R7ZVH9_9BACT</name>
<organism evidence="1 2">
    <name type="scientific">Lunatimonas lonarensis</name>
    <dbReference type="NCBI Taxonomy" id="1232681"/>
    <lineage>
        <taxon>Bacteria</taxon>
        <taxon>Pseudomonadati</taxon>
        <taxon>Bacteroidota</taxon>
        <taxon>Cytophagia</taxon>
        <taxon>Cytophagales</taxon>
        <taxon>Cyclobacteriaceae</taxon>
    </lineage>
</organism>
<sequence length="37" mass="4372">MADYWKKELNHMTEKPPVPLILAGWNFSENWQKKIAG</sequence>
<dbReference type="STRING" id="1232681.ADIS_1332"/>
<accession>R7ZVH9</accession>
<evidence type="ECO:0000313" key="1">
    <source>
        <dbReference type="EMBL" id="EON78135.1"/>
    </source>
</evidence>